<dbReference type="Proteomes" id="UP001228113">
    <property type="component" value="Chromosome"/>
</dbReference>
<gene>
    <name evidence="2" type="ORF">METESE_12190</name>
</gene>
<evidence type="ECO:0000313" key="3">
    <source>
        <dbReference type="Proteomes" id="UP001228113"/>
    </source>
</evidence>
<evidence type="ECO:0000313" key="2">
    <source>
        <dbReference type="EMBL" id="BDU76261.1"/>
    </source>
</evidence>
<organism evidence="2 3">
    <name type="scientific">Mesoterricola sediminis</name>
    <dbReference type="NCBI Taxonomy" id="2927980"/>
    <lineage>
        <taxon>Bacteria</taxon>
        <taxon>Pseudomonadati</taxon>
        <taxon>Acidobacteriota</taxon>
        <taxon>Holophagae</taxon>
        <taxon>Holophagales</taxon>
        <taxon>Holophagaceae</taxon>
        <taxon>Mesoterricola</taxon>
    </lineage>
</organism>
<keyword evidence="3" id="KW-1185">Reference proteome</keyword>
<name>A0AA48H2G9_9BACT</name>
<sequence length="88" mass="9817">MGENSDATRTYRRVGEGETVKRGGTLTQPGTPFIPELIRLGSAALMAPTPQWQDEAQRIYGHLQAIRRFGRPTMGQVIDFDRFPGEGR</sequence>
<reference evidence="2" key="1">
    <citation type="journal article" date="2023" name="Int. J. Syst. Evol. Microbiol.">
        <title>Mesoterricola silvestris gen. nov., sp. nov., Mesoterricola sediminis sp. nov., Geothrix oryzae sp. nov., Geothrix edaphica sp. nov., Geothrix rubra sp. nov., and Geothrix limicola sp. nov., six novel members of Acidobacteriota isolated from soils.</title>
        <authorList>
            <person name="Itoh H."/>
            <person name="Sugisawa Y."/>
            <person name="Mise K."/>
            <person name="Xu Z."/>
            <person name="Kuniyasu M."/>
            <person name="Ushijima N."/>
            <person name="Kawano K."/>
            <person name="Kobayashi E."/>
            <person name="Shiratori Y."/>
            <person name="Masuda Y."/>
            <person name="Senoo K."/>
        </authorList>
    </citation>
    <scope>NUCLEOTIDE SEQUENCE</scope>
    <source>
        <strain evidence="2">W786</strain>
    </source>
</reference>
<accession>A0AA48H2G9</accession>
<protein>
    <submittedName>
        <fullName evidence="2">Uncharacterized protein</fullName>
    </submittedName>
</protein>
<feature type="region of interest" description="Disordered" evidence="1">
    <location>
        <begin position="1"/>
        <end position="33"/>
    </location>
</feature>
<proteinExistence type="predicted"/>
<dbReference type="KEGG" id="msea:METESE_12190"/>
<dbReference type="AlphaFoldDB" id="A0AA48H2G9"/>
<evidence type="ECO:0000256" key="1">
    <source>
        <dbReference type="SAM" id="MobiDB-lite"/>
    </source>
</evidence>
<dbReference type="EMBL" id="AP027081">
    <property type="protein sequence ID" value="BDU76261.1"/>
    <property type="molecule type" value="Genomic_DNA"/>
</dbReference>